<organism evidence="1 2">
    <name type="scientific">Cochliobolus sativus</name>
    <name type="common">Common root rot and spot blotch fungus</name>
    <name type="synonym">Bipolaris sorokiniana</name>
    <dbReference type="NCBI Taxonomy" id="45130"/>
    <lineage>
        <taxon>Eukaryota</taxon>
        <taxon>Fungi</taxon>
        <taxon>Dikarya</taxon>
        <taxon>Ascomycota</taxon>
        <taxon>Pezizomycotina</taxon>
        <taxon>Dothideomycetes</taxon>
        <taxon>Pleosporomycetidae</taxon>
        <taxon>Pleosporales</taxon>
        <taxon>Pleosporineae</taxon>
        <taxon>Pleosporaceae</taxon>
        <taxon>Bipolaris</taxon>
    </lineage>
</organism>
<reference evidence="1" key="1">
    <citation type="submission" date="2019-11" db="EMBL/GenBank/DDBJ databases">
        <title>Bipolaris sorokiniana Genome sequencing.</title>
        <authorList>
            <person name="Wang H."/>
        </authorList>
    </citation>
    <scope>NUCLEOTIDE SEQUENCE</scope>
</reference>
<gene>
    <name evidence="1" type="ORF">GGP41_004982</name>
</gene>
<evidence type="ECO:0000313" key="1">
    <source>
        <dbReference type="EMBL" id="KAF5849551.1"/>
    </source>
</evidence>
<evidence type="ECO:0008006" key="3">
    <source>
        <dbReference type="Google" id="ProtNLM"/>
    </source>
</evidence>
<proteinExistence type="predicted"/>
<evidence type="ECO:0000313" key="2">
    <source>
        <dbReference type="Proteomes" id="UP000624244"/>
    </source>
</evidence>
<dbReference type="OMA" id="WMGEYQI"/>
<dbReference type="PANTHER" id="PTHR43712:SF15">
    <property type="entry name" value="MONODICTYPHENONE CLUSTER TRANSCRIPTIONAL COACTIVATOR MDPA"/>
    <property type="match status" value="1"/>
</dbReference>
<dbReference type="InterPro" id="IPR036390">
    <property type="entry name" value="WH_DNA-bd_sf"/>
</dbReference>
<dbReference type="Gene3D" id="3.40.50.150">
    <property type="entry name" value="Vaccinia Virus protein VP39"/>
    <property type="match status" value="1"/>
</dbReference>
<dbReference type="InterPro" id="IPR029063">
    <property type="entry name" value="SAM-dependent_MTases_sf"/>
</dbReference>
<accession>A0A8H5ZFY7</accession>
<dbReference type="Proteomes" id="UP000624244">
    <property type="component" value="Unassembled WGS sequence"/>
</dbReference>
<dbReference type="EMBL" id="WNKQ01000008">
    <property type="protein sequence ID" value="KAF5849551.1"/>
    <property type="molecule type" value="Genomic_DNA"/>
</dbReference>
<dbReference type="SUPFAM" id="SSF46785">
    <property type="entry name" value="Winged helix' DNA-binding domain"/>
    <property type="match status" value="1"/>
</dbReference>
<dbReference type="AlphaFoldDB" id="A0A8H5ZFY7"/>
<comment type="caution">
    <text evidence="1">The sequence shown here is derived from an EMBL/GenBank/DDBJ whole genome shotgun (WGS) entry which is preliminary data.</text>
</comment>
<dbReference type="InterPro" id="IPR036388">
    <property type="entry name" value="WH-like_DNA-bd_sf"/>
</dbReference>
<name>A0A8H5ZFY7_COCSA</name>
<dbReference type="Gene3D" id="1.10.10.10">
    <property type="entry name" value="Winged helix-like DNA-binding domain superfamily/Winged helix DNA-binding domain"/>
    <property type="match status" value="1"/>
</dbReference>
<sequence>MDLSQLDTLCSELALTAKRLKALCDSNSQGSIAVTKEPTIDVLVPPARVENLEYEIALAHSSLSGISSRLETLLAGPASFIQSLATQNQLLACLKWMGEYQIIAYIPLDDTISLEELANLADVPEHTLSRVVRMTATAGFLYEPQYGHVAHTSLSLSFTTELSYFDAAMFLANKVAPASLDLTSFASEHDGSATSLQSSRLLDFVSQEPQTNRQWQAYRQSMGSMSNQLAYLPNLLNWRSLGDACVVDICDNDTSLARDLAQTAPALRLTVQTYDVIPTDAGLSGVGNGDKDLITSERIIIQRRKPTAVQPVKDAAVYLLHPSFCAANTRGYTADDLIAMELKAHFGILRANPMALLILAPAMLPEPGSVAINVETRVRLLDFTDMHLTGNGAIEVSELYELTESISDARGKLVVKNRVRSADGATIALVVKYQSCEGAELI</sequence>
<protein>
    <recommendedName>
        <fullName evidence="3">O-methyltransferase domain-containing protein</fullName>
    </recommendedName>
</protein>
<dbReference type="PANTHER" id="PTHR43712">
    <property type="entry name" value="PUTATIVE (AFU_ORTHOLOGUE AFUA_4G14580)-RELATED"/>
    <property type="match status" value="1"/>
</dbReference>